<dbReference type="RefSeq" id="WP_203883407.1">
    <property type="nucleotide sequence ID" value="NZ_BAABHH010000005.1"/>
</dbReference>
<accession>A0A8J3LWY5</accession>
<protein>
    <recommendedName>
        <fullName evidence="3">DUF932 domain-containing protein</fullName>
    </recommendedName>
</protein>
<sequence>MSKESLEWLNANTLIGFTEKRSTAWHYRASMQGEEPNHYPGQIPVDDVKRRLFGWEAISSPVYVEDPRSGLAQAPGRQAILRSDTGYVMGIFSDGYEPHPYVEWLINTVSRLLAADLSIGSAGLLKSGAVAWVSVEVPENIVTPEGVEFRPHLFGATSFDGSLATTFKRAVTNIVCDNTMAAGLAERGQQVKIKHSRHSKFRLAEARDALNIVYALADEFSAAVRDLCRVEVTDRQWQRFLDAHTPKPDRRGRSRTLAENKRDALAKLWNHDLRVAPWRGTAWGVVQAVNTFTHHEQSVRGAERAERNMLRAVTGGVDELDQGTLSCLSKVLGWSLDVAVARPLR</sequence>
<dbReference type="NCBIfam" id="TIGR03299">
    <property type="entry name" value="LGT_TIGR03299"/>
    <property type="match status" value="1"/>
</dbReference>
<dbReference type="EMBL" id="BONV01000011">
    <property type="protein sequence ID" value="GIG79972.1"/>
    <property type="molecule type" value="Genomic_DNA"/>
</dbReference>
<dbReference type="Pfam" id="PF06067">
    <property type="entry name" value="DUF932"/>
    <property type="match status" value="1"/>
</dbReference>
<proteinExistence type="predicted"/>
<evidence type="ECO:0000313" key="1">
    <source>
        <dbReference type="EMBL" id="GIG79972.1"/>
    </source>
</evidence>
<evidence type="ECO:0000313" key="2">
    <source>
        <dbReference type="Proteomes" id="UP000630097"/>
    </source>
</evidence>
<comment type="caution">
    <text evidence="1">The sequence shown here is derived from an EMBL/GenBank/DDBJ whole genome shotgun (WGS) entry which is preliminary data.</text>
</comment>
<name>A0A8J3LWY5_9ACTN</name>
<dbReference type="InterPro" id="IPR017686">
    <property type="entry name" value="Phg/plasmid-like_prot"/>
</dbReference>
<dbReference type="InterPro" id="IPR026325">
    <property type="entry name" value="DUF932"/>
</dbReference>
<organism evidence="1 2">
    <name type="scientific">Planotetraspora kaengkrachanensis</name>
    <dbReference type="NCBI Taxonomy" id="575193"/>
    <lineage>
        <taxon>Bacteria</taxon>
        <taxon>Bacillati</taxon>
        <taxon>Actinomycetota</taxon>
        <taxon>Actinomycetes</taxon>
        <taxon>Streptosporangiales</taxon>
        <taxon>Streptosporangiaceae</taxon>
        <taxon>Planotetraspora</taxon>
    </lineage>
</organism>
<gene>
    <name evidence="1" type="ORF">Pka01_30990</name>
</gene>
<reference evidence="1 2" key="1">
    <citation type="submission" date="2021-01" db="EMBL/GenBank/DDBJ databases">
        <title>Whole genome shotgun sequence of Planotetraspora kaengkrachanensis NBRC 104272.</title>
        <authorList>
            <person name="Komaki H."/>
            <person name="Tamura T."/>
        </authorList>
    </citation>
    <scope>NUCLEOTIDE SEQUENCE [LARGE SCALE GENOMIC DNA]</scope>
    <source>
        <strain evidence="1 2">NBRC 104272</strain>
    </source>
</reference>
<dbReference type="AlphaFoldDB" id="A0A8J3LWY5"/>
<keyword evidence="2" id="KW-1185">Reference proteome</keyword>
<dbReference type="Proteomes" id="UP000630097">
    <property type="component" value="Unassembled WGS sequence"/>
</dbReference>
<evidence type="ECO:0008006" key="3">
    <source>
        <dbReference type="Google" id="ProtNLM"/>
    </source>
</evidence>